<evidence type="ECO:0008006" key="4">
    <source>
        <dbReference type="Google" id="ProtNLM"/>
    </source>
</evidence>
<feature type="transmembrane region" description="Helical" evidence="1">
    <location>
        <begin position="28"/>
        <end position="44"/>
    </location>
</feature>
<evidence type="ECO:0000313" key="3">
    <source>
        <dbReference type="Proteomes" id="UP000215459"/>
    </source>
</evidence>
<proteinExistence type="predicted"/>
<organism evidence="2 3">
    <name type="scientific">Paludifilum halophilum</name>
    <dbReference type="NCBI Taxonomy" id="1642702"/>
    <lineage>
        <taxon>Bacteria</taxon>
        <taxon>Bacillati</taxon>
        <taxon>Bacillota</taxon>
        <taxon>Bacilli</taxon>
        <taxon>Bacillales</taxon>
        <taxon>Thermoactinomycetaceae</taxon>
        <taxon>Paludifilum</taxon>
    </lineage>
</organism>
<gene>
    <name evidence="2" type="ORF">CHM34_08460</name>
</gene>
<dbReference type="AlphaFoldDB" id="A0A235B7C6"/>
<feature type="transmembrane region" description="Helical" evidence="1">
    <location>
        <begin position="5"/>
        <end position="22"/>
    </location>
</feature>
<reference evidence="2 3" key="1">
    <citation type="submission" date="2017-07" db="EMBL/GenBank/DDBJ databases">
        <title>The genome sequence of Paludifilum halophilum highlights mechanisms for microbial adaptation to high salt environemnts.</title>
        <authorList>
            <person name="Belbahri L."/>
        </authorList>
    </citation>
    <scope>NUCLEOTIDE SEQUENCE [LARGE SCALE GENOMIC DNA]</scope>
    <source>
        <strain evidence="2 3">DSM 102817</strain>
    </source>
</reference>
<keyword evidence="1" id="KW-0812">Transmembrane</keyword>
<sequence length="118" mass="13780">MKHHFWGVILGLAFGFGVASLLTGEIQWLGFLFATGGFSVAEGVRRYRRKRAQLPEMDERVKYETLVRTRNILFISQALLFFSLVLYKIWSNHSFIKLDYVVLYLCLSFAALFFFNKK</sequence>
<evidence type="ECO:0000313" key="2">
    <source>
        <dbReference type="EMBL" id="OYD08132.1"/>
    </source>
</evidence>
<feature type="transmembrane region" description="Helical" evidence="1">
    <location>
        <begin position="96"/>
        <end position="115"/>
    </location>
</feature>
<keyword evidence="1" id="KW-0472">Membrane</keyword>
<name>A0A235B7C6_9BACL</name>
<evidence type="ECO:0000256" key="1">
    <source>
        <dbReference type="SAM" id="Phobius"/>
    </source>
</evidence>
<feature type="transmembrane region" description="Helical" evidence="1">
    <location>
        <begin position="72"/>
        <end position="90"/>
    </location>
</feature>
<keyword evidence="3" id="KW-1185">Reference proteome</keyword>
<comment type="caution">
    <text evidence="2">The sequence shown here is derived from an EMBL/GenBank/DDBJ whole genome shotgun (WGS) entry which is preliminary data.</text>
</comment>
<dbReference type="Proteomes" id="UP000215459">
    <property type="component" value="Unassembled WGS sequence"/>
</dbReference>
<accession>A0A235B7C6</accession>
<dbReference type="EMBL" id="NOWF01000004">
    <property type="protein sequence ID" value="OYD08132.1"/>
    <property type="molecule type" value="Genomic_DNA"/>
</dbReference>
<dbReference type="RefSeq" id="WP_094264166.1">
    <property type="nucleotide sequence ID" value="NZ_NOWF01000004.1"/>
</dbReference>
<protein>
    <recommendedName>
        <fullName evidence="4">DUF2178 domain-containing protein</fullName>
    </recommendedName>
</protein>
<keyword evidence="1" id="KW-1133">Transmembrane helix</keyword>